<gene>
    <name evidence="2" type="ORF">PIB30_056969</name>
</gene>
<comment type="caution">
    <text evidence="2">The sequence shown here is derived from an EMBL/GenBank/DDBJ whole genome shotgun (WGS) entry which is preliminary data.</text>
</comment>
<reference evidence="2 3" key="1">
    <citation type="journal article" date="2023" name="Plants (Basel)">
        <title>Bridging the Gap: Combining Genomics and Transcriptomics Approaches to Understand Stylosanthes scabra, an Orphan Legume from the Brazilian Caatinga.</title>
        <authorList>
            <person name="Ferreira-Neto J.R.C."/>
            <person name="da Silva M.D."/>
            <person name="Binneck E."/>
            <person name="de Melo N.F."/>
            <person name="da Silva R.H."/>
            <person name="de Melo A.L.T.M."/>
            <person name="Pandolfi V."/>
            <person name="Bustamante F.O."/>
            <person name="Brasileiro-Vidal A.C."/>
            <person name="Benko-Iseppon A.M."/>
        </authorList>
    </citation>
    <scope>NUCLEOTIDE SEQUENCE [LARGE SCALE GENOMIC DNA]</scope>
    <source>
        <tissue evidence="2">Leaves</tissue>
    </source>
</reference>
<organism evidence="2 3">
    <name type="scientific">Stylosanthes scabra</name>
    <dbReference type="NCBI Taxonomy" id="79078"/>
    <lineage>
        <taxon>Eukaryota</taxon>
        <taxon>Viridiplantae</taxon>
        <taxon>Streptophyta</taxon>
        <taxon>Embryophyta</taxon>
        <taxon>Tracheophyta</taxon>
        <taxon>Spermatophyta</taxon>
        <taxon>Magnoliopsida</taxon>
        <taxon>eudicotyledons</taxon>
        <taxon>Gunneridae</taxon>
        <taxon>Pentapetalae</taxon>
        <taxon>rosids</taxon>
        <taxon>fabids</taxon>
        <taxon>Fabales</taxon>
        <taxon>Fabaceae</taxon>
        <taxon>Papilionoideae</taxon>
        <taxon>50 kb inversion clade</taxon>
        <taxon>dalbergioids sensu lato</taxon>
        <taxon>Dalbergieae</taxon>
        <taxon>Pterocarpus clade</taxon>
        <taxon>Stylosanthes</taxon>
    </lineage>
</organism>
<name>A0ABU6YIC3_9FABA</name>
<accession>A0ABU6YIC3</accession>
<sequence length="165" mass="18602">PSENLKKTSEEVTSSSLPCQQPSRRRHPPTRQNCSSLEGPPASSEDTIRTRLQTLSSLCIPRRRAAGKRENLEIEEERGADLGRRQRGRKLTLLASLWNLKDVAAELMPLLPLLRLIYSAMMCVASLLCKRATRLVLPCIKLLKGDFLEDVDCSTLRVEEVYVIM</sequence>
<proteinExistence type="predicted"/>
<feature type="compositionally biased region" description="Polar residues" evidence="1">
    <location>
        <begin position="11"/>
        <end position="22"/>
    </location>
</feature>
<evidence type="ECO:0000313" key="2">
    <source>
        <dbReference type="EMBL" id="MED6209670.1"/>
    </source>
</evidence>
<dbReference type="EMBL" id="JASCZI010242116">
    <property type="protein sequence ID" value="MED6209670.1"/>
    <property type="molecule type" value="Genomic_DNA"/>
</dbReference>
<feature type="non-terminal residue" evidence="2">
    <location>
        <position position="1"/>
    </location>
</feature>
<protein>
    <submittedName>
        <fullName evidence="2">Uncharacterized protein</fullName>
    </submittedName>
</protein>
<evidence type="ECO:0000313" key="3">
    <source>
        <dbReference type="Proteomes" id="UP001341840"/>
    </source>
</evidence>
<feature type="compositionally biased region" description="Basic and acidic residues" evidence="1">
    <location>
        <begin position="1"/>
        <end position="10"/>
    </location>
</feature>
<feature type="region of interest" description="Disordered" evidence="1">
    <location>
        <begin position="1"/>
        <end position="46"/>
    </location>
</feature>
<keyword evidence="3" id="KW-1185">Reference proteome</keyword>
<evidence type="ECO:0000256" key="1">
    <source>
        <dbReference type="SAM" id="MobiDB-lite"/>
    </source>
</evidence>
<dbReference type="Proteomes" id="UP001341840">
    <property type="component" value="Unassembled WGS sequence"/>
</dbReference>